<dbReference type="PANTHER" id="PTHR43420">
    <property type="entry name" value="ACETYLTRANSFERASE"/>
    <property type="match status" value="1"/>
</dbReference>
<dbReference type="Gene3D" id="3.40.630.30">
    <property type="match status" value="1"/>
</dbReference>
<dbReference type="RefSeq" id="WP_085473604.1">
    <property type="nucleotide sequence ID" value="NZ_FXAU01000005.1"/>
</dbReference>
<proteinExistence type="predicted"/>
<keyword evidence="5" id="KW-1185">Reference proteome</keyword>
<evidence type="ECO:0000313" key="5">
    <source>
        <dbReference type="Proteomes" id="UP000192980"/>
    </source>
</evidence>
<keyword evidence="2" id="KW-0012">Acyltransferase</keyword>
<keyword evidence="4" id="KW-0687">Ribonucleoprotein</keyword>
<accession>A0A1X7KHK7</accession>
<name>A0A1X7KHK7_9SPHI</name>
<dbReference type="GO" id="GO:0016747">
    <property type="term" value="F:acyltransferase activity, transferring groups other than amino-acyl groups"/>
    <property type="evidence" value="ECO:0007669"/>
    <property type="project" value="InterPro"/>
</dbReference>
<dbReference type="Proteomes" id="UP000192980">
    <property type="component" value="Unassembled WGS sequence"/>
</dbReference>
<evidence type="ECO:0000256" key="1">
    <source>
        <dbReference type="ARBA" id="ARBA00022679"/>
    </source>
</evidence>
<evidence type="ECO:0000259" key="3">
    <source>
        <dbReference type="PROSITE" id="PS51186"/>
    </source>
</evidence>
<keyword evidence="4" id="KW-0689">Ribosomal protein</keyword>
<dbReference type="InterPro" id="IPR000182">
    <property type="entry name" value="GNAT_dom"/>
</dbReference>
<dbReference type="STRING" id="561061.SAMN05660862_2888"/>
<evidence type="ECO:0000256" key="2">
    <source>
        <dbReference type="ARBA" id="ARBA00023315"/>
    </source>
</evidence>
<dbReference type="CDD" id="cd04301">
    <property type="entry name" value="NAT_SF"/>
    <property type="match status" value="1"/>
</dbReference>
<protein>
    <submittedName>
        <fullName evidence="4">Ribosomal protein S18 acetylase RimI</fullName>
    </submittedName>
</protein>
<sequence>MEIVTATAEHWTTIAQIATLSWQTGYAGILSDQQIDFMLNKAYFEQDFEGATALGNTFFLIKDEEKEAGFITLLSQEDRLRIEKLYLLPSVQGKGLGKALIDFAAEHALNNGIDVLELNVNRGNKHAYAFYIKQGFVVTETVDIPYFDYVLDDYVMQKRLRK</sequence>
<dbReference type="InterPro" id="IPR016181">
    <property type="entry name" value="Acyl_CoA_acyltransferase"/>
</dbReference>
<evidence type="ECO:0000313" key="4">
    <source>
        <dbReference type="EMBL" id="SMG40403.1"/>
    </source>
</evidence>
<dbReference type="InterPro" id="IPR050680">
    <property type="entry name" value="YpeA/RimI_acetyltransf"/>
</dbReference>
<keyword evidence="1" id="KW-0808">Transferase</keyword>
<feature type="domain" description="N-acetyltransferase" evidence="3">
    <location>
        <begin position="1"/>
        <end position="161"/>
    </location>
</feature>
<dbReference type="EMBL" id="FXAU01000005">
    <property type="protein sequence ID" value="SMG40403.1"/>
    <property type="molecule type" value="Genomic_DNA"/>
</dbReference>
<organism evidence="4 5">
    <name type="scientific">Sphingobacterium psychroaquaticum</name>
    <dbReference type="NCBI Taxonomy" id="561061"/>
    <lineage>
        <taxon>Bacteria</taxon>
        <taxon>Pseudomonadati</taxon>
        <taxon>Bacteroidota</taxon>
        <taxon>Sphingobacteriia</taxon>
        <taxon>Sphingobacteriales</taxon>
        <taxon>Sphingobacteriaceae</taxon>
        <taxon>Sphingobacterium</taxon>
    </lineage>
</organism>
<dbReference type="PROSITE" id="PS51186">
    <property type="entry name" value="GNAT"/>
    <property type="match status" value="1"/>
</dbReference>
<dbReference type="GO" id="GO:0005840">
    <property type="term" value="C:ribosome"/>
    <property type="evidence" value="ECO:0007669"/>
    <property type="project" value="UniProtKB-KW"/>
</dbReference>
<dbReference type="PANTHER" id="PTHR43420:SF47">
    <property type="entry name" value="N-ACETYLTRANSFERASE DOMAIN-CONTAINING PROTEIN"/>
    <property type="match status" value="1"/>
</dbReference>
<dbReference type="OrthoDB" id="9800604at2"/>
<dbReference type="AlphaFoldDB" id="A0A1X7KHK7"/>
<gene>
    <name evidence="4" type="ORF">SAMN05660862_2888</name>
</gene>
<reference evidence="4 5" key="1">
    <citation type="submission" date="2017-04" db="EMBL/GenBank/DDBJ databases">
        <authorList>
            <person name="Afonso C.L."/>
            <person name="Miller P.J."/>
            <person name="Scott M.A."/>
            <person name="Spackman E."/>
            <person name="Goraichik I."/>
            <person name="Dimitrov K.M."/>
            <person name="Suarez D.L."/>
            <person name="Swayne D.E."/>
        </authorList>
    </citation>
    <scope>NUCLEOTIDE SEQUENCE [LARGE SCALE GENOMIC DNA]</scope>
    <source>
        <strain evidence="4 5">DSM 22418</strain>
    </source>
</reference>
<dbReference type="SUPFAM" id="SSF55729">
    <property type="entry name" value="Acyl-CoA N-acyltransferases (Nat)"/>
    <property type="match status" value="1"/>
</dbReference>
<dbReference type="Pfam" id="PF00583">
    <property type="entry name" value="Acetyltransf_1"/>
    <property type="match status" value="1"/>
</dbReference>